<dbReference type="InterPro" id="IPR022644">
    <property type="entry name" value="De-COase2_N"/>
</dbReference>
<evidence type="ECO:0000313" key="9">
    <source>
        <dbReference type="Proteomes" id="UP000816034"/>
    </source>
</evidence>
<dbReference type="InterPro" id="IPR029066">
    <property type="entry name" value="PLP-binding_barrel"/>
</dbReference>
<proteinExistence type="predicted"/>
<dbReference type="GeneID" id="68105704"/>
<reference evidence="8 9" key="1">
    <citation type="journal article" date="2018" name="BMC Genomics">
        <title>The genome of Naegleria lovaniensis, the basis for a comparative approach to unravel pathogenicity factors of the human pathogenic amoeba N. fowleri.</title>
        <authorList>
            <person name="Liechti N."/>
            <person name="Schurch N."/>
            <person name="Bruggmann R."/>
            <person name="Wittwer M."/>
        </authorList>
    </citation>
    <scope>NUCLEOTIDE SEQUENCE [LARGE SCALE GENOMIC DNA]</scope>
    <source>
        <strain evidence="8 9">ATCC 30569</strain>
    </source>
</reference>
<feature type="compositionally biased region" description="Polar residues" evidence="6">
    <location>
        <begin position="161"/>
        <end position="174"/>
    </location>
</feature>
<evidence type="ECO:0000256" key="1">
    <source>
        <dbReference type="ARBA" id="ARBA00001933"/>
    </source>
</evidence>
<dbReference type="PROSITE" id="PS51671">
    <property type="entry name" value="ACT"/>
    <property type="match status" value="1"/>
</dbReference>
<accession>A0AA88H2B1</accession>
<evidence type="ECO:0000256" key="2">
    <source>
        <dbReference type="ARBA" id="ARBA00022793"/>
    </source>
</evidence>
<dbReference type="GO" id="GO:0008836">
    <property type="term" value="F:diaminopimelate decarboxylase activity"/>
    <property type="evidence" value="ECO:0007669"/>
    <property type="project" value="InterPro"/>
</dbReference>
<dbReference type="RefSeq" id="XP_044553660.1">
    <property type="nucleotide sequence ID" value="XM_044689107.1"/>
</dbReference>
<feature type="region of interest" description="Disordered" evidence="6">
    <location>
        <begin position="1"/>
        <end position="29"/>
    </location>
</feature>
<keyword evidence="9" id="KW-1185">Reference proteome</keyword>
<dbReference type="PRINTS" id="PR01179">
    <property type="entry name" value="ODADCRBXLASE"/>
</dbReference>
<name>A0AA88H2B1_NAELO</name>
<dbReference type="Gene3D" id="2.40.37.10">
    <property type="entry name" value="Lyase, Ornithine Decarboxylase, Chain A, domain 1"/>
    <property type="match status" value="1"/>
</dbReference>
<dbReference type="SUPFAM" id="SSF55021">
    <property type="entry name" value="ACT-like"/>
    <property type="match status" value="1"/>
</dbReference>
<dbReference type="SUPFAM" id="SSF50621">
    <property type="entry name" value="Alanine racemase C-terminal domain-like"/>
    <property type="match status" value="1"/>
</dbReference>
<gene>
    <name evidence="8" type="ORF">C9374_013251</name>
</gene>
<evidence type="ECO:0000256" key="3">
    <source>
        <dbReference type="ARBA" id="ARBA00022898"/>
    </source>
</evidence>
<feature type="modified residue" description="N6-(pyridoxal phosphate)lysine" evidence="5">
    <location>
        <position position="707"/>
    </location>
</feature>
<protein>
    <recommendedName>
        <fullName evidence="7">ACT domain-containing protein</fullName>
    </recommendedName>
</protein>
<dbReference type="Pfam" id="PF00696">
    <property type="entry name" value="AA_kinase"/>
    <property type="match status" value="1"/>
</dbReference>
<dbReference type="InterPro" id="IPR002986">
    <property type="entry name" value="DAP_deCOOHase_LysA"/>
</dbReference>
<dbReference type="InterPro" id="IPR045865">
    <property type="entry name" value="ACT-like_dom_sf"/>
</dbReference>
<dbReference type="InterPro" id="IPR036393">
    <property type="entry name" value="AceGlu_kinase-like_sf"/>
</dbReference>
<evidence type="ECO:0000256" key="5">
    <source>
        <dbReference type="PIRSR" id="PIRSR600183-50"/>
    </source>
</evidence>
<feature type="active site" description="Proton donor" evidence="5">
    <location>
        <position position="1000"/>
    </location>
</feature>
<dbReference type="SUPFAM" id="SSF53633">
    <property type="entry name" value="Carbamate kinase-like"/>
    <property type="match status" value="1"/>
</dbReference>
<evidence type="ECO:0000256" key="4">
    <source>
        <dbReference type="ARBA" id="ARBA00023239"/>
    </source>
</evidence>
<dbReference type="Pfam" id="PF02784">
    <property type="entry name" value="Orn_Arg_deC_N"/>
    <property type="match status" value="1"/>
</dbReference>
<dbReference type="Proteomes" id="UP000816034">
    <property type="component" value="Unassembled WGS sequence"/>
</dbReference>
<dbReference type="PANTHER" id="PTHR43727">
    <property type="entry name" value="DIAMINOPIMELATE DECARBOXYLASE"/>
    <property type="match status" value="1"/>
</dbReference>
<dbReference type="PRINTS" id="PR01181">
    <property type="entry name" value="DAPDCRBXLASE"/>
</dbReference>
<dbReference type="SUPFAM" id="SSF51419">
    <property type="entry name" value="PLP-binding barrel"/>
    <property type="match status" value="1"/>
</dbReference>
<evidence type="ECO:0000259" key="7">
    <source>
        <dbReference type="PROSITE" id="PS51671"/>
    </source>
</evidence>
<dbReference type="Gene3D" id="3.30.70.260">
    <property type="match status" value="2"/>
</dbReference>
<keyword evidence="3 5" id="KW-0663">Pyridoxal phosphate</keyword>
<comment type="cofactor">
    <cofactor evidence="1 5">
        <name>pyridoxal 5'-phosphate</name>
        <dbReference type="ChEBI" id="CHEBI:597326"/>
    </cofactor>
</comment>
<dbReference type="InterPro" id="IPR001048">
    <property type="entry name" value="Asp/Glu/Uridylate_kinase"/>
</dbReference>
<evidence type="ECO:0000256" key="6">
    <source>
        <dbReference type="SAM" id="MobiDB-lite"/>
    </source>
</evidence>
<evidence type="ECO:0000313" key="8">
    <source>
        <dbReference type="EMBL" id="KAG2391766.1"/>
    </source>
</evidence>
<keyword evidence="4" id="KW-0456">Lyase</keyword>
<dbReference type="InterPro" id="IPR000183">
    <property type="entry name" value="Orn/DAP/Arg_de-COase"/>
</dbReference>
<dbReference type="AlphaFoldDB" id="A0AA88H2B1"/>
<organism evidence="8 9">
    <name type="scientific">Naegleria lovaniensis</name>
    <name type="common">Amoeba</name>
    <dbReference type="NCBI Taxonomy" id="51637"/>
    <lineage>
        <taxon>Eukaryota</taxon>
        <taxon>Discoba</taxon>
        <taxon>Heterolobosea</taxon>
        <taxon>Tetramitia</taxon>
        <taxon>Eutetramitia</taxon>
        <taxon>Vahlkampfiidae</taxon>
        <taxon>Naegleria</taxon>
    </lineage>
</organism>
<feature type="region of interest" description="Disordered" evidence="6">
    <location>
        <begin position="137"/>
        <end position="174"/>
    </location>
</feature>
<dbReference type="InterPro" id="IPR009006">
    <property type="entry name" value="Ala_racemase/Decarboxylase_C"/>
</dbReference>
<dbReference type="PANTHER" id="PTHR43727:SF2">
    <property type="entry name" value="GROUP IV DECARBOXYLASE"/>
    <property type="match status" value="1"/>
</dbReference>
<sequence>MQPTSSARYIHSDSTSDHNGSGSLDEHSFGNNNNNHSLQFLSSSPYSTSPMFLQQHSILKTHHHSNFYLCTFDARLLSSAEGLNFILSAIKSEKNRLAERDEKGKIIVVAPSNLGINENQHLLKIVRKLAKQSEHDFISSSMNRRNSSDSDESSGHASYSNRLSSPATPPTQSEQLSTIVDDYLDELLRPLQQLYKQYSSLDTHTFSEYRAKLRNLFIGVSLLADAAPKVIAKIVGCYSEMVCNFLLEYLQYEGERNSLSFAFLDSKQYLVTAIEEVTHSDKVNFTIYEQRKKDQYLRAHYDSPLVDTDLIEELNGHVADVLIAQGNVGCDNKGDVVLFDINSPNSDMSVAIFATKLDIGSVDFWTKDGGIFTCSEMKTTNAKFVLELSYHEALEIATSDNFKVLQPRSLKILQESDIHIRIRSVKLFNRFSKGYLDKEYITVIKSDSSNDDNDTDENHVTSLTYEEKVPHVKCICIRRDILMLSIDTLDMWQKVGFLADVFGKFKKYNISVDFVTTSEANITITLDATNKLDNEVLNKLVNDLRSMNCRVEIIGPCSALSLIGKNIRSFLPRLSSGLTYFSGQKIHSVALAASDVNLTFLLDQNNSNEQLLKELHDWVFIKQFIDSHYIGPTWSELFETQTQKVNDVSGRHVWWRRKRQQLLDLVEKEDQAIYAYDVEQFLANAQKLINISSRNNGPVDQIFFALKSNPHPEILKIFESVGFGLECVSIDEVRMVCSLFPNIDRANRILFTPNFAPKKEYREALSLGVMLTIDSLYPLMNWGELLRGKSVLLRIDPGAGKGHHAKVKTSGVQSKFGIHISDIPQAVELCAQYNITVIGLHAHVGSGILDEAEAWKKTAVTLAQLISEHPKLMNDVKMIDCGGGLGVPYVPYKQTELDLTEVAKAMIDFKKNHNPTNVKLCMEPGRFLTANAGVLLARVTQIKNKMNKLFVGIETGMNSLIRPTLYDAHHEIVNLSKISDPNSDDPAESTMVADIVGPICESGDVFGTDRAISSETREGDILCICTAGSYGYSMSSHYNNRVPAKEIFIMPQNGSKN</sequence>
<feature type="domain" description="ACT" evidence="7">
    <location>
        <begin position="486"/>
        <end position="556"/>
    </location>
</feature>
<dbReference type="GO" id="GO:0009089">
    <property type="term" value="P:lysine biosynthetic process via diaminopimelate"/>
    <property type="evidence" value="ECO:0007669"/>
    <property type="project" value="InterPro"/>
</dbReference>
<dbReference type="Gene3D" id="3.40.1160.10">
    <property type="entry name" value="Acetylglutamate kinase-like"/>
    <property type="match status" value="1"/>
</dbReference>
<comment type="caution">
    <text evidence="8">The sequence shown here is derived from an EMBL/GenBank/DDBJ whole genome shotgun (WGS) entry which is preliminary data.</text>
</comment>
<dbReference type="EMBL" id="PYSW02000006">
    <property type="protein sequence ID" value="KAG2391766.1"/>
    <property type="molecule type" value="Genomic_DNA"/>
</dbReference>
<dbReference type="Gene3D" id="3.20.20.10">
    <property type="entry name" value="Alanine racemase"/>
    <property type="match status" value="1"/>
</dbReference>
<keyword evidence="2" id="KW-0210">Decarboxylase</keyword>
<dbReference type="InterPro" id="IPR002912">
    <property type="entry name" value="ACT_dom"/>
</dbReference>